<feature type="binding site" evidence="6">
    <location>
        <position position="427"/>
    </location>
    <ligand>
        <name>Ca(2+)</name>
        <dbReference type="ChEBI" id="CHEBI:29108"/>
    </ligand>
</feature>
<dbReference type="InterPro" id="IPR001382">
    <property type="entry name" value="Glyco_hydro_47"/>
</dbReference>
<dbReference type="GO" id="GO:0005783">
    <property type="term" value="C:endoplasmic reticulum"/>
    <property type="evidence" value="ECO:0007669"/>
    <property type="project" value="UniProtKB-SubCell"/>
</dbReference>
<dbReference type="Pfam" id="PF01532">
    <property type="entry name" value="Glyco_hydro_47"/>
    <property type="match status" value="1"/>
</dbReference>
<comment type="subcellular location">
    <subcellularLocation>
        <location evidence="1">Endoplasmic reticulum</location>
    </subcellularLocation>
</comment>
<keyword evidence="7" id="KW-0326">Glycosidase</keyword>
<feature type="active site" description="Proton donor" evidence="5">
    <location>
        <position position="67"/>
    </location>
</feature>
<dbReference type="Proteomes" id="UP001626550">
    <property type="component" value="Unassembled WGS sequence"/>
</dbReference>
<feature type="active site" description="Proton donor" evidence="5">
    <location>
        <position position="300"/>
    </location>
</feature>
<keyword evidence="9" id="KW-1185">Reference proteome</keyword>
<name>A0ABD2QH03_9PLAT</name>
<dbReference type="PRINTS" id="PR00747">
    <property type="entry name" value="GLYHDRLASE47"/>
</dbReference>
<evidence type="ECO:0000256" key="2">
    <source>
        <dbReference type="ARBA" id="ARBA00007658"/>
    </source>
</evidence>
<comment type="similarity">
    <text evidence="2 7">Belongs to the glycosyl hydrolase 47 family.</text>
</comment>
<keyword evidence="6" id="KW-0106">Calcium</keyword>
<evidence type="ECO:0000256" key="4">
    <source>
        <dbReference type="ARBA" id="ARBA00023180"/>
    </source>
</evidence>
<dbReference type="EC" id="3.2.1.-" evidence="7"/>
<organism evidence="8 9">
    <name type="scientific">Cichlidogyrus casuarinus</name>
    <dbReference type="NCBI Taxonomy" id="1844966"/>
    <lineage>
        <taxon>Eukaryota</taxon>
        <taxon>Metazoa</taxon>
        <taxon>Spiralia</taxon>
        <taxon>Lophotrochozoa</taxon>
        <taxon>Platyhelminthes</taxon>
        <taxon>Monogenea</taxon>
        <taxon>Monopisthocotylea</taxon>
        <taxon>Dactylogyridea</taxon>
        <taxon>Ancyrocephalidae</taxon>
        <taxon>Cichlidogyrus</taxon>
    </lineage>
</organism>
<dbReference type="SUPFAM" id="SSF48225">
    <property type="entry name" value="Seven-hairpin glycosidases"/>
    <property type="match status" value="1"/>
</dbReference>
<keyword evidence="7" id="KW-0378">Hydrolase</keyword>
<feature type="active site" evidence="5">
    <location>
        <position position="321"/>
    </location>
</feature>
<dbReference type="PANTHER" id="PTHR45679">
    <property type="entry name" value="ER DEGRADATION-ENHANCING ALPHA-MANNOSIDASE-LIKE PROTEIN 2"/>
    <property type="match status" value="1"/>
</dbReference>
<evidence type="ECO:0000256" key="5">
    <source>
        <dbReference type="PIRSR" id="PIRSR601382-1"/>
    </source>
</evidence>
<dbReference type="InterPro" id="IPR036026">
    <property type="entry name" value="Seven-hairpin_glycosidases"/>
</dbReference>
<dbReference type="EMBL" id="JBJKFK010000201">
    <property type="protein sequence ID" value="KAL3318811.1"/>
    <property type="molecule type" value="Genomic_DNA"/>
</dbReference>
<feature type="active site" evidence="5">
    <location>
        <position position="207"/>
    </location>
</feature>
<comment type="cofactor">
    <cofactor evidence="6">
        <name>Ca(2+)</name>
        <dbReference type="ChEBI" id="CHEBI:29108"/>
    </cofactor>
</comment>
<evidence type="ECO:0000256" key="7">
    <source>
        <dbReference type="RuleBase" id="RU361193"/>
    </source>
</evidence>
<keyword evidence="3" id="KW-0256">Endoplasmic reticulum</keyword>
<comment type="caution">
    <text evidence="8">The sequence shown here is derived from an EMBL/GenBank/DDBJ whole genome shotgun (WGS) entry which is preliminary data.</text>
</comment>
<keyword evidence="4" id="KW-0325">Glycoprotein</keyword>
<evidence type="ECO:0000256" key="1">
    <source>
        <dbReference type="ARBA" id="ARBA00004240"/>
    </source>
</evidence>
<dbReference type="Gene3D" id="1.50.10.10">
    <property type="match status" value="1"/>
</dbReference>
<evidence type="ECO:0000313" key="9">
    <source>
        <dbReference type="Proteomes" id="UP001626550"/>
    </source>
</evidence>
<evidence type="ECO:0000256" key="6">
    <source>
        <dbReference type="PIRSR" id="PIRSR601382-2"/>
    </source>
</evidence>
<proteinExistence type="inferred from homology"/>
<dbReference type="InterPro" id="IPR012341">
    <property type="entry name" value="6hp_glycosidase-like_sf"/>
</dbReference>
<sequence length="563" mass="63618">MKYAFPLDELRPLSCDGKDTWGSYSLTLIDALDSLIIMGNVTEFRRATELLLKQIDLNKDVNISVFETNIRSGLISAHLLSGRSGMRLEENWPCDGPLLRLAKKFGEKLLPAFDTNTFMPYGTVNLALSGVPPKETNITCAACIGTFILEFGALSRLTGDPKFEQAALRALKSLWNYRSNLGLLGNHIDVQTGRWTALESTIGTATDSLFEYLAKGSILFRNPELHAMFIGYKESIDKHLKFGNSYYMVNKDTGSVTMPAFQSLEAFWPSVLILTGETKKGVEHLVYYYKIWKKYGFLPEFYNVISGNIVPLKGGAPLRPEFAESILYAYQATKDPYFLEMGADILFAIEKVAKTECGFASVKDVTEHTLENRMESFFLAETAKYLYLLFDPENFINKVYDASESIKVTLKSGHQCSVGMGGWIFNTEAHPIDPHALDCCYPENDFIPNLKEDIEKEIRQEKEDLLQDISFILNEYLSSPIEMESTVKQDVTDSILIKLWKDSLTQFSDNVSFDERAQQILKSKEKVSSKFYLDYLMKNTTLLSCPIPSLEEKMIDASLMDCD</sequence>
<dbReference type="AlphaFoldDB" id="A0ABD2QH03"/>
<dbReference type="PANTHER" id="PTHR45679:SF6">
    <property type="entry name" value="ER DEGRADATION-ENHANCING ALPHA-MANNOSIDASE-LIKE PROTEIN 2"/>
    <property type="match status" value="1"/>
</dbReference>
<dbReference type="GO" id="GO:0016798">
    <property type="term" value="F:hydrolase activity, acting on glycosyl bonds"/>
    <property type="evidence" value="ECO:0007669"/>
    <property type="project" value="UniProtKB-KW"/>
</dbReference>
<dbReference type="InterPro" id="IPR044674">
    <property type="entry name" value="EDEM1/2/3"/>
</dbReference>
<accession>A0ABD2QH03</accession>
<protein>
    <recommendedName>
        <fullName evidence="7">alpha-1,2-Mannosidase</fullName>
        <ecNumber evidence="7">3.2.1.-</ecNumber>
    </recommendedName>
</protein>
<reference evidence="8 9" key="1">
    <citation type="submission" date="2024-11" db="EMBL/GenBank/DDBJ databases">
        <title>Adaptive evolution of stress response genes in parasites aligns with host niche diversity.</title>
        <authorList>
            <person name="Hahn C."/>
            <person name="Resl P."/>
        </authorList>
    </citation>
    <scope>NUCLEOTIDE SEQUENCE [LARGE SCALE GENOMIC DNA]</scope>
    <source>
        <strain evidence="8">EGGRZ-B1_66</strain>
        <tissue evidence="8">Body</tissue>
    </source>
</reference>
<keyword evidence="6" id="KW-0479">Metal-binding</keyword>
<evidence type="ECO:0000256" key="3">
    <source>
        <dbReference type="ARBA" id="ARBA00022824"/>
    </source>
</evidence>
<gene>
    <name evidence="8" type="primary">EDEM2</name>
    <name evidence="8" type="ORF">Ciccas_002531</name>
</gene>
<evidence type="ECO:0000313" key="8">
    <source>
        <dbReference type="EMBL" id="KAL3318811.1"/>
    </source>
</evidence>